<sequence>MDHFERNLEKYASLAIQKGINLQPGQFLFIQAPITARAFVHILVKQAYQTGAKNVHVEWSDEELTRIKFDEAPEEAFSFFPKWLAEGREQLAEEGAAFITIKSTDPDLLQGVAPEKIASANKAAGEALGNFRTYIQSDRVSWLVISTPSPGWARKVFPQETSEEAERKLWEAIFQAVRVDTNDPIEAWNTHNKKLHEKANYLNQKKYKTLHYKAPGTDLTIDLPEGHIWAGGGSPNEDGVDFIANMPTEEVFTVPHKYGVNGYVSNTKPLNYSGSIIDHFTLHFEQGRITKFDAKQGKEVLERLINTDDGAHYLGEVALVPHSSPISQSNLLFYNTLFDENASSHLAIGSAYAFCIENGTDMSTEEADKHGLNDSIVHVDFMIGSNEMDIDGTLPDGTVEAIMRQGEWVI</sequence>
<dbReference type="PANTHER" id="PTHR34448">
    <property type="entry name" value="AMINOPEPTIDASE"/>
    <property type="match status" value="1"/>
</dbReference>
<keyword evidence="9" id="KW-0482">Metalloprotease</keyword>
<keyword evidence="11" id="KW-1185">Reference proteome</keyword>
<evidence type="ECO:0000256" key="9">
    <source>
        <dbReference type="ARBA" id="ARBA00023049"/>
    </source>
</evidence>
<evidence type="ECO:0000256" key="3">
    <source>
        <dbReference type="ARBA" id="ARBA00001947"/>
    </source>
</evidence>
<dbReference type="InterPro" id="IPR035097">
    <property type="entry name" value="M29_N-terminal"/>
</dbReference>
<dbReference type="Pfam" id="PF02073">
    <property type="entry name" value="Peptidase_M29"/>
    <property type="match status" value="1"/>
</dbReference>
<gene>
    <name evidence="10" type="ORF">ACFPTR_07560</name>
</gene>
<dbReference type="Gene3D" id="3.40.1830.10">
    <property type="entry name" value="Thermophilic metalloprotease (M29)"/>
    <property type="match status" value="1"/>
</dbReference>
<dbReference type="GO" id="GO:0004177">
    <property type="term" value="F:aminopeptidase activity"/>
    <property type="evidence" value="ECO:0007669"/>
    <property type="project" value="UniProtKB-KW"/>
</dbReference>
<dbReference type="Proteomes" id="UP001596143">
    <property type="component" value="Unassembled WGS sequence"/>
</dbReference>
<evidence type="ECO:0000256" key="7">
    <source>
        <dbReference type="ARBA" id="ARBA00022723"/>
    </source>
</evidence>
<dbReference type="PANTHER" id="PTHR34448:SF3">
    <property type="entry name" value="AMINOPEPTIDASE AMPS"/>
    <property type="match status" value="1"/>
</dbReference>
<protein>
    <submittedName>
        <fullName evidence="10">Aminopeptidase</fullName>
    </submittedName>
</protein>
<dbReference type="PRINTS" id="PR00919">
    <property type="entry name" value="THERMOPTASE"/>
</dbReference>
<evidence type="ECO:0000256" key="2">
    <source>
        <dbReference type="ARBA" id="ARBA00001946"/>
    </source>
</evidence>
<keyword evidence="5 10" id="KW-0031">Aminopeptidase</keyword>
<comment type="cofactor">
    <cofactor evidence="3">
        <name>Zn(2+)</name>
        <dbReference type="ChEBI" id="CHEBI:29105"/>
    </cofactor>
</comment>
<comment type="cofactor">
    <cofactor evidence="2">
        <name>Mg(2+)</name>
        <dbReference type="ChEBI" id="CHEBI:18420"/>
    </cofactor>
</comment>
<evidence type="ECO:0000256" key="1">
    <source>
        <dbReference type="ARBA" id="ARBA00001941"/>
    </source>
</evidence>
<name>A0ABW0U7Z7_9BACI</name>
<comment type="cofactor">
    <cofactor evidence="1">
        <name>Co(2+)</name>
        <dbReference type="ChEBI" id="CHEBI:48828"/>
    </cofactor>
</comment>
<dbReference type="InterPro" id="IPR052170">
    <property type="entry name" value="M29_Exopeptidase"/>
</dbReference>
<reference evidence="11" key="1">
    <citation type="journal article" date="2019" name="Int. J. Syst. Evol. Microbiol.">
        <title>The Global Catalogue of Microorganisms (GCM) 10K type strain sequencing project: providing services to taxonomists for standard genome sequencing and annotation.</title>
        <authorList>
            <consortium name="The Broad Institute Genomics Platform"/>
            <consortium name="The Broad Institute Genome Sequencing Center for Infectious Disease"/>
            <person name="Wu L."/>
            <person name="Ma J."/>
        </authorList>
    </citation>
    <scope>NUCLEOTIDE SEQUENCE [LARGE SCALE GENOMIC DNA]</scope>
    <source>
        <strain evidence="11">CGMCC 1.15790</strain>
    </source>
</reference>
<proteinExistence type="inferred from homology"/>
<dbReference type="RefSeq" id="WP_270895324.1">
    <property type="nucleotide sequence ID" value="NZ_JBHSPF010000030.1"/>
</dbReference>
<keyword evidence="8" id="KW-0378">Hydrolase</keyword>
<keyword evidence="7" id="KW-0479">Metal-binding</keyword>
<dbReference type="EMBL" id="JBHSPF010000030">
    <property type="protein sequence ID" value="MFC5628751.1"/>
    <property type="molecule type" value="Genomic_DNA"/>
</dbReference>
<accession>A0ABW0U7Z7</accession>
<evidence type="ECO:0000256" key="8">
    <source>
        <dbReference type="ARBA" id="ARBA00022801"/>
    </source>
</evidence>
<comment type="caution">
    <text evidence="10">The sequence shown here is derived from an EMBL/GenBank/DDBJ whole genome shotgun (WGS) entry which is preliminary data.</text>
</comment>
<organism evidence="10 11">
    <name type="scientific">Aliibacillus thermotolerans</name>
    <dbReference type="NCBI Taxonomy" id="1834418"/>
    <lineage>
        <taxon>Bacteria</taxon>
        <taxon>Bacillati</taxon>
        <taxon>Bacillota</taxon>
        <taxon>Bacilli</taxon>
        <taxon>Bacillales</taxon>
        <taxon>Bacillaceae</taxon>
        <taxon>Aliibacillus</taxon>
    </lineage>
</organism>
<evidence type="ECO:0000256" key="4">
    <source>
        <dbReference type="ARBA" id="ARBA00008236"/>
    </source>
</evidence>
<evidence type="ECO:0000256" key="6">
    <source>
        <dbReference type="ARBA" id="ARBA00022670"/>
    </source>
</evidence>
<dbReference type="SUPFAM" id="SSF144052">
    <property type="entry name" value="Thermophilic metalloprotease-like"/>
    <property type="match status" value="1"/>
</dbReference>
<dbReference type="InterPro" id="IPR000787">
    <property type="entry name" value="Peptidase_M29"/>
</dbReference>
<evidence type="ECO:0000256" key="5">
    <source>
        <dbReference type="ARBA" id="ARBA00022438"/>
    </source>
</evidence>
<keyword evidence="6" id="KW-0645">Protease</keyword>
<evidence type="ECO:0000313" key="11">
    <source>
        <dbReference type="Proteomes" id="UP001596143"/>
    </source>
</evidence>
<evidence type="ECO:0000313" key="10">
    <source>
        <dbReference type="EMBL" id="MFC5628751.1"/>
    </source>
</evidence>
<comment type="similarity">
    <text evidence="4">Belongs to the peptidase M29 family.</text>
</comment>